<protein>
    <submittedName>
        <fullName evidence="1">Uncharacterized protein</fullName>
    </submittedName>
</protein>
<dbReference type="AlphaFoldDB" id="A0A383UT04"/>
<proteinExistence type="predicted"/>
<sequence length="61" mass="6898">MNTNYSTLTETRQLKARTKFSSILSWPCKITNSGLGWLILIEIHHVGVILVPSTSFNQTSY</sequence>
<gene>
    <name evidence="1" type="ORF">BLGHR1_14286</name>
</gene>
<dbReference type="VEuPathDB" id="FungiDB:BLGHR1_14286"/>
<evidence type="ECO:0000313" key="2">
    <source>
        <dbReference type="Proteomes" id="UP000275772"/>
    </source>
</evidence>
<evidence type="ECO:0000313" key="1">
    <source>
        <dbReference type="EMBL" id="SZF03494.1"/>
    </source>
</evidence>
<dbReference type="EMBL" id="UNSH01000051">
    <property type="protein sequence ID" value="SZF03494.1"/>
    <property type="molecule type" value="Genomic_DNA"/>
</dbReference>
<accession>A0A383UT04</accession>
<dbReference type="Proteomes" id="UP000275772">
    <property type="component" value="Unassembled WGS sequence"/>
</dbReference>
<name>A0A383UT04_BLUHO</name>
<reference evidence="1 2" key="1">
    <citation type="submission" date="2017-11" db="EMBL/GenBank/DDBJ databases">
        <authorList>
            <person name="Kracher B."/>
        </authorList>
    </citation>
    <scope>NUCLEOTIDE SEQUENCE [LARGE SCALE GENOMIC DNA]</scope>
    <source>
        <strain evidence="1 2">RACE1</strain>
    </source>
</reference>
<organism evidence="1 2">
    <name type="scientific">Blumeria hordei</name>
    <name type="common">Barley powdery mildew</name>
    <name type="synonym">Blumeria graminis f. sp. hordei</name>
    <dbReference type="NCBI Taxonomy" id="2867405"/>
    <lineage>
        <taxon>Eukaryota</taxon>
        <taxon>Fungi</taxon>
        <taxon>Dikarya</taxon>
        <taxon>Ascomycota</taxon>
        <taxon>Pezizomycotina</taxon>
        <taxon>Leotiomycetes</taxon>
        <taxon>Erysiphales</taxon>
        <taxon>Erysiphaceae</taxon>
        <taxon>Blumeria</taxon>
    </lineage>
</organism>